<accession>A0AAP0FL91</accession>
<feature type="compositionally biased region" description="Basic residues" evidence="1">
    <location>
        <begin position="50"/>
        <end position="62"/>
    </location>
</feature>
<evidence type="ECO:0000256" key="1">
    <source>
        <dbReference type="SAM" id="MobiDB-lite"/>
    </source>
</evidence>
<comment type="caution">
    <text evidence="3">The sequence shown here is derived from an EMBL/GenBank/DDBJ whole genome shotgun (WGS) entry which is preliminary data.</text>
</comment>
<protein>
    <submittedName>
        <fullName evidence="3">Uncharacterized protein</fullName>
    </submittedName>
</protein>
<reference evidence="3 4" key="1">
    <citation type="submission" date="2024-01" db="EMBL/GenBank/DDBJ databases">
        <title>Genome assemblies of Stephania.</title>
        <authorList>
            <person name="Yang L."/>
        </authorList>
    </citation>
    <scope>NUCLEOTIDE SEQUENCE [LARGE SCALE GENOMIC DNA]</scope>
    <source>
        <strain evidence="3">YNDBR</strain>
        <tissue evidence="3">Leaf</tissue>
    </source>
</reference>
<organism evidence="3 4">
    <name type="scientific">Stephania yunnanensis</name>
    <dbReference type="NCBI Taxonomy" id="152371"/>
    <lineage>
        <taxon>Eukaryota</taxon>
        <taxon>Viridiplantae</taxon>
        <taxon>Streptophyta</taxon>
        <taxon>Embryophyta</taxon>
        <taxon>Tracheophyta</taxon>
        <taxon>Spermatophyta</taxon>
        <taxon>Magnoliopsida</taxon>
        <taxon>Ranunculales</taxon>
        <taxon>Menispermaceae</taxon>
        <taxon>Menispermoideae</taxon>
        <taxon>Cissampelideae</taxon>
        <taxon>Stephania</taxon>
    </lineage>
</organism>
<evidence type="ECO:0000313" key="4">
    <source>
        <dbReference type="Proteomes" id="UP001420932"/>
    </source>
</evidence>
<evidence type="ECO:0000313" key="3">
    <source>
        <dbReference type="EMBL" id="KAK9107018.1"/>
    </source>
</evidence>
<name>A0AAP0FL91_9MAGN</name>
<dbReference type="AlphaFoldDB" id="A0AAP0FL91"/>
<feature type="compositionally biased region" description="Polar residues" evidence="1">
    <location>
        <begin position="20"/>
        <end position="49"/>
    </location>
</feature>
<dbReference type="Proteomes" id="UP001420932">
    <property type="component" value="Unassembled WGS sequence"/>
</dbReference>
<feature type="chain" id="PRO_5042819259" evidence="2">
    <location>
        <begin position="17"/>
        <end position="70"/>
    </location>
</feature>
<dbReference type="EMBL" id="JBBNAF010000010">
    <property type="protein sequence ID" value="KAK9107018.1"/>
    <property type="molecule type" value="Genomic_DNA"/>
</dbReference>
<feature type="signal peptide" evidence="2">
    <location>
        <begin position="1"/>
        <end position="16"/>
    </location>
</feature>
<evidence type="ECO:0000256" key="2">
    <source>
        <dbReference type="SAM" id="SignalP"/>
    </source>
</evidence>
<proteinExistence type="predicted"/>
<gene>
    <name evidence="3" type="ORF">Syun_023029</name>
</gene>
<sequence>MAISLSLSLTALSVTALSHGPSTALSPSQTLPPLQTSLQNPKTKGSSVRQARRGRHRHHRKQIPPLLHQV</sequence>
<feature type="region of interest" description="Disordered" evidence="1">
    <location>
        <begin position="18"/>
        <end position="70"/>
    </location>
</feature>
<keyword evidence="4" id="KW-1185">Reference proteome</keyword>
<keyword evidence="2" id="KW-0732">Signal</keyword>